<feature type="region of interest" description="Disordered" evidence="1">
    <location>
        <begin position="1"/>
        <end position="28"/>
    </location>
</feature>
<feature type="domain" description="DUF4283" evidence="2">
    <location>
        <begin position="89"/>
        <end position="151"/>
    </location>
</feature>
<evidence type="ECO:0008006" key="6">
    <source>
        <dbReference type="Google" id="ProtNLM"/>
    </source>
</evidence>
<sequence>MVDAWKAKKAEKDAKKEAAKAATATAPAAKDPALTDIDNVWEVMQNLSFGGENQNPQQISVDARRVRTDNNRLSLLALALNSAHQKHMDLKILLPKAWKMEGKITSRINNDGTVQFYFKYDHHLMNVLKHGLWHCNNWIVDVDRWTRRFEPDFLHQISFWVKVLNIPEDFCSDAIIHEVGDILDSIDEIRVTEASLDNDSEVWIHVQKNISDRLIFIRYIDFEPGQSTMICFIYKKLRKFCFRCGALMHSDSVYDYEGEVYYQQRIEESASDISMPLQQSPEAEIPHPAIGPSHPHRSVPQDYSVEALNDTSVHLITPLIPEGASDATQPANRFYHHDQGQRDDTMAETVDSNVHLEDNRRPHSSGAADFHFLAPQPPAVPGFPVHDDQNALRGVKHLLIRDYDKIFGKHCNAEHLCITSLHVWSLAI</sequence>
<dbReference type="InterPro" id="IPR025558">
    <property type="entry name" value="DUF4283"/>
</dbReference>
<evidence type="ECO:0000259" key="3">
    <source>
        <dbReference type="Pfam" id="PF14392"/>
    </source>
</evidence>
<evidence type="ECO:0000259" key="2">
    <source>
        <dbReference type="Pfam" id="PF14111"/>
    </source>
</evidence>
<dbReference type="AlphaFoldDB" id="A0AAU9SSN3"/>
<dbReference type="Pfam" id="PF14392">
    <property type="entry name" value="zf-CCHC_4"/>
    <property type="match status" value="1"/>
</dbReference>
<gene>
    <name evidence="4" type="ORF">TAV2_LOCUS19674</name>
</gene>
<dbReference type="Proteomes" id="UP000836841">
    <property type="component" value="Chromosome 6"/>
</dbReference>
<accession>A0AAU9SSN3</accession>
<feature type="compositionally biased region" description="Basic and acidic residues" evidence="1">
    <location>
        <begin position="1"/>
        <end position="19"/>
    </location>
</feature>
<evidence type="ECO:0000313" key="5">
    <source>
        <dbReference type="Proteomes" id="UP000836841"/>
    </source>
</evidence>
<evidence type="ECO:0000256" key="1">
    <source>
        <dbReference type="SAM" id="MobiDB-lite"/>
    </source>
</evidence>
<keyword evidence="5" id="KW-1185">Reference proteome</keyword>
<feature type="domain" description="Zinc knuckle CX2CX4HX4C" evidence="3">
    <location>
        <begin position="210"/>
        <end position="254"/>
    </location>
</feature>
<dbReference type="InterPro" id="IPR025836">
    <property type="entry name" value="Zn_knuckle_CX2CX4HX4C"/>
</dbReference>
<organism evidence="4 5">
    <name type="scientific">Thlaspi arvense</name>
    <name type="common">Field penny-cress</name>
    <dbReference type="NCBI Taxonomy" id="13288"/>
    <lineage>
        <taxon>Eukaryota</taxon>
        <taxon>Viridiplantae</taxon>
        <taxon>Streptophyta</taxon>
        <taxon>Embryophyta</taxon>
        <taxon>Tracheophyta</taxon>
        <taxon>Spermatophyta</taxon>
        <taxon>Magnoliopsida</taxon>
        <taxon>eudicotyledons</taxon>
        <taxon>Gunneridae</taxon>
        <taxon>Pentapetalae</taxon>
        <taxon>rosids</taxon>
        <taxon>malvids</taxon>
        <taxon>Brassicales</taxon>
        <taxon>Brassicaceae</taxon>
        <taxon>Thlaspideae</taxon>
        <taxon>Thlaspi</taxon>
    </lineage>
</organism>
<dbReference type="PANTHER" id="PTHR31286:SF178">
    <property type="entry name" value="DUF4283 DOMAIN-CONTAINING PROTEIN"/>
    <property type="match status" value="1"/>
</dbReference>
<dbReference type="PANTHER" id="PTHR31286">
    <property type="entry name" value="GLYCINE-RICH CELL WALL STRUCTURAL PROTEIN 1.8-LIKE"/>
    <property type="match status" value="1"/>
</dbReference>
<dbReference type="Pfam" id="PF14111">
    <property type="entry name" value="DUF4283"/>
    <property type="match status" value="1"/>
</dbReference>
<dbReference type="EMBL" id="OU466862">
    <property type="protein sequence ID" value="CAH2070006.1"/>
    <property type="molecule type" value="Genomic_DNA"/>
</dbReference>
<proteinExistence type="predicted"/>
<dbReference type="InterPro" id="IPR040256">
    <property type="entry name" value="At4g02000-like"/>
</dbReference>
<protein>
    <recommendedName>
        <fullName evidence="6">DUF4283 domain-containing protein</fullName>
    </recommendedName>
</protein>
<name>A0AAU9SSN3_THLAR</name>
<reference evidence="4 5" key="1">
    <citation type="submission" date="2022-03" db="EMBL/GenBank/DDBJ databases">
        <authorList>
            <person name="Nunn A."/>
            <person name="Chopra R."/>
            <person name="Nunn A."/>
            <person name="Contreras Garrido A."/>
        </authorList>
    </citation>
    <scope>NUCLEOTIDE SEQUENCE [LARGE SCALE GENOMIC DNA]</scope>
</reference>
<evidence type="ECO:0000313" key="4">
    <source>
        <dbReference type="EMBL" id="CAH2070006.1"/>
    </source>
</evidence>